<dbReference type="AlphaFoldDB" id="A0A068QUC8"/>
<dbReference type="SUPFAM" id="SSF55729">
    <property type="entry name" value="Acyl-CoA N-acyltransferases (Nat)"/>
    <property type="match status" value="1"/>
</dbReference>
<dbReference type="PROSITE" id="PS51186">
    <property type="entry name" value="GNAT"/>
    <property type="match status" value="1"/>
</dbReference>
<feature type="domain" description="N-acetyltransferase" evidence="1">
    <location>
        <begin position="26"/>
        <end position="195"/>
    </location>
</feature>
<dbReference type="Proteomes" id="UP000032721">
    <property type="component" value="Chromosome"/>
</dbReference>
<dbReference type="InterPro" id="IPR051531">
    <property type="entry name" value="N-acetyltransferase"/>
</dbReference>
<dbReference type="KEGG" id="xdo:XDD1_2923"/>
<evidence type="ECO:0000259" key="1">
    <source>
        <dbReference type="PROSITE" id="PS51186"/>
    </source>
</evidence>
<dbReference type="RefSeq" id="WP_084721043.1">
    <property type="nucleotide sequence ID" value="NZ_CAWMED010000001.1"/>
</dbReference>
<dbReference type="GO" id="GO:0016747">
    <property type="term" value="F:acyltransferase activity, transferring groups other than amino-acyl groups"/>
    <property type="evidence" value="ECO:0007669"/>
    <property type="project" value="InterPro"/>
</dbReference>
<dbReference type="EMBL" id="VNHN01000024">
    <property type="protein sequence ID" value="TYP07011.1"/>
    <property type="molecule type" value="Genomic_DNA"/>
</dbReference>
<dbReference type="InterPro" id="IPR000182">
    <property type="entry name" value="GNAT_dom"/>
</dbReference>
<dbReference type="Pfam" id="PF13302">
    <property type="entry name" value="Acetyltransf_3"/>
    <property type="match status" value="1"/>
</dbReference>
<dbReference type="STRING" id="351671.XDD1_2923"/>
<dbReference type="Proteomes" id="UP000324170">
    <property type="component" value="Unassembled WGS sequence"/>
</dbReference>
<dbReference type="EMBL" id="FO704550">
    <property type="protein sequence ID" value="CDG18622.1"/>
    <property type="molecule type" value="Genomic_DNA"/>
</dbReference>
<protein>
    <submittedName>
        <fullName evidence="3">Ribosomal-protein-alanine N-acetyltransferase</fullName>
    </submittedName>
</protein>
<accession>A0A068QUC8</accession>
<dbReference type="InterPro" id="IPR016181">
    <property type="entry name" value="Acyl_CoA_acyltransferase"/>
</dbReference>
<reference evidence="2 4" key="1">
    <citation type="submission" date="2013-07" db="EMBL/GenBank/DDBJ databases">
        <authorList>
            <person name="Genoscope - CEA"/>
        </authorList>
    </citation>
    <scope>NUCLEOTIDE SEQUENCE [LARGE SCALE GENOMIC DNA]</scope>
    <source>
        <strain evidence="2">FRM16</strain>
        <strain evidence="4">FRM16 / DSM 17909</strain>
    </source>
</reference>
<organism evidence="2 4">
    <name type="scientific">Xenorhabdus doucetiae</name>
    <dbReference type="NCBI Taxonomy" id="351671"/>
    <lineage>
        <taxon>Bacteria</taxon>
        <taxon>Pseudomonadati</taxon>
        <taxon>Pseudomonadota</taxon>
        <taxon>Gammaproteobacteria</taxon>
        <taxon>Enterobacterales</taxon>
        <taxon>Morganellaceae</taxon>
        <taxon>Xenorhabdus</taxon>
    </lineage>
</organism>
<dbReference type="Gene3D" id="3.40.630.30">
    <property type="match status" value="1"/>
</dbReference>
<dbReference type="PANTHER" id="PTHR43792:SF1">
    <property type="entry name" value="N-ACETYLTRANSFERASE DOMAIN-CONTAINING PROTEIN"/>
    <property type="match status" value="1"/>
</dbReference>
<proteinExistence type="predicted"/>
<gene>
    <name evidence="3" type="ORF">LY16_01778</name>
    <name evidence="2" type="ORF">XDD1_2923</name>
</gene>
<sequence length="198" mass="23237">MISKNTLNIVNKLQPFSIVELETERLWLRGWKEEDREPFFRLSHHPEVMEFFPNTLTKEQSNIFIDNCIRKFATQGGWGLWAVELKQSGEFIGCVGLNIPNIEFPFSPFVEIGWRLDKPFWGQGYTCEAARRIFAFAFTEIGLEEVVAFTTVSNYRSESVMKKLGMTRDEKTFLHPGLKENHPLREHVLYRLRRSDFV</sequence>
<dbReference type="PANTHER" id="PTHR43792">
    <property type="entry name" value="GNAT FAMILY, PUTATIVE (AFU_ORTHOLOGUE AFUA_3G00765)-RELATED-RELATED"/>
    <property type="match status" value="1"/>
</dbReference>
<evidence type="ECO:0000313" key="4">
    <source>
        <dbReference type="Proteomes" id="UP000032721"/>
    </source>
</evidence>
<evidence type="ECO:0000313" key="3">
    <source>
        <dbReference type="EMBL" id="TYP07011.1"/>
    </source>
</evidence>
<evidence type="ECO:0000313" key="2">
    <source>
        <dbReference type="EMBL" id="CDG18622.1"/>
    </source>
</evidence>
<dbReference type="OrthoDB" id="9801656at2"/>
<dbReference type="HOGENOM" id="CLU_013985_3_1_6"/>
<keyword evidence="5" id="KW-1185">Reference proteome</keyword>
<reference evidence="3 5" key="2">
    <citation type="submission" date="2019-07" db="EMBL/GenBank/DDBJ databases">
        <title>Genomic Encyclopedia of Type Strains, Phase I: the one thousand microbial genomes (KMG-I) project.</title>
        <authorList>
            <person name="Kyrpides N."/>
        </authorList>
    </citation>
    <scope>NUCLEOTIDE SEQUENCE [LARGE SCALE GENOMIC DNA]</scope>
    <source>
        <strain evidence="3 5">DSM 17909</strain>
    </source>
</reference>
<evidence type="ECO:0000313" key="5">
    <source>
        <dbReference type="Proteomes" id="UP000324170"/>
    </source>
</evidence>
<name>A0A068QUC8_9GAMM</name>